<accession>A0ABW5YQF1</accession>
<evidence type="ECO:0000313" key="1">
    <source>
        <dbReference type="EMBL" id="MFD2892644.1"/>
    </source>
</evidence>
<dbReference type="Proteomes" id="UP001597534">
    <property type="component" value="Unassembled WGS sequence"/>
</dbReference>
<dbReference type="RefSeq" id="WP_379812344.1">
    <property type="nucleotide sequence ID" value="NZ_JBHUPC010000017.1"/>
</dbReference>
<organism evidence="1 2">
    <name type="scientific">Flavobacterium chuncheonense</name>
    <dbReference type="NCBI Taxonomy" id="2026653"/>
    <lineage>
        <taxon>Bacteria</taxon>
        <taxon>Pseudomonadati</taxon>
        <taxon>Bacteroidota</taxon>
        <taxon>Flavobacteriia</taxon>
        <taxon>Flavobacteriales</taxon>
        <taxon>Flavobacteriaceae</taxon>
        <taxon>Flavobacterium</taxon>
    </lineage>
</organism>
<reference evidence="2" key="1">
    <citation type="journal article" date="2019" name="Int. J. Syst. Evol. Microbiol.">
        <title>The Global Catalogue of Microorganisms (GCM) 10K type strain sequencing project: providing services to taxonomists for standard genome sequencing and annotation.</title>
        <authorList>
            <consortium name="The Broad Institute Genomics Platform"/>
            <consortium name="The Broad Institute Genome Sequencing Center for Infectious Disease"/>
            <person name="Wu L."/>
            <person name="Ma J."/>
        </authorList>
    </citation>
    <scope>NUCLEOTIDE SEQUENCE [LARGE SCALE GENOMIC DNA]</scope>
    <source>
        <strain evidence="2">KCTC 22671</strain>
    </source>
</reference>
<protein>
    <submittedName>
        <fullName evidence="1">Uncharacterized protein</fullName>
    </submittedName>
</protein>
<evidence type="ECO:0000313" key="2">
    <source>
        <dbReference type="Proteomes" id="UP001597534"/>
    </source>
</evidence>
<keyword evidence="2" id="KW-1185">Reference proteome</keyword>
<name>A0ABW5YQF1_9FLAO</name>
<comment type="caution">
    <text evidence="1">The sequence shown here is derived from an EMBL/GenBank/DDBJ whole genome shotgun (WGS) entry which is preliminary data.</text>
</comment>
<proteinExistence type="predicted"/>
<sequence>MKSIYNLKDNQEVIARIMQLTPDTKAKWGNTTVDYVCKHSLLELDIVFGKQEIEVNKVKKALSTFLKNEYLKCLIYQDSQSFYRRKREKDSDFNELKHELIQKVGRIGSQGKHAIMKLHHPFWGKMTYGKWDRLIYNYLDNHLRQFGV</sequence>
<dbReference type="EMBL" id="JBHUPC010000017">
    <property type="protein sequence ID" value="MFD2892644.1"/>
    <property type="molecule type" value="Genomic_DNA"/>
</dbReference>
<gene>
    <name evidence="1" type="ORF">ACFS5J_11550</name>
</gene>